<evidence type="ECO:0000259" key="3">
    <source>
        <dbReference type="Pfam" id="PF13439"/>
    </source>
</evidence>
<feature type="domain" description="Glycosyltransferase subfamily 4-like N-terminal" evidence="3">
    <location>
        <begin position="18"/>
        <end position="198"/>
    </location>
</feature>
<dbReference type="OrthoDB" id="9801609at2"/>
<dbReference type="PANTHER" id="PTHR46401">
    <property type="entry name" value="GLYCOSYLTRANSFERASE WBBK-RELATED"/>
    <property type="match status" value="1"/>
</dbReference>
<organism evidence="4 5">
    <name type="scientific">Luteibacter rhizovicinus DSM 16549</name>
    <dbReference type="NCBI Taxonomy" id="1440763"/>
    <lineage>
        <taxon>Bacteria</taxon>
        <taxon>Pseudomonadati</taxon>
        <taxon>Pseudomonadota</taxon>
        <taxon>Gammaproteobacteria</taxon>
        <taxon>Lysobacterales</taxon>
        <taxon>Rhodanobacteraceae</taxon>
        <taxon>Luteibacter</taxon>
    </lineage>
</organism>
<proteinExistence type="predicted"/>
<dbReference type="Pfam" id="PF00534">
    <property type="entry name" value="Glycos_transf_1"/>
    <property type="match status" value="2"/>
</dbReference>
<dbReference type="KEGG" id="lrz:BJI69_11430"/>
<evidence type="ECO:0000256" key="1">
    <source>
        <dbReference type="ARBA" id="ARBA00022679"/>
    </source>
</evidence>
<dbReference type="GO" id="GO:0009103">
    <property type="term" value="P:lipopolysaccharide biosynthetic process"/>
    <property type="evidence" value="ECO:0007669"/>
    <property type="project" value="TreeGrafter"/>
</dbReference>
<dbReference type="Proteomes" id="UP000182987">
    <property type="component" value="Chromosome"/>
</dbReference>
<dbReference type="Pfam" id="PF13439">
    <property type="entry name" value="Glyco_transf_4"/>
    <property type="match status" value="1"/>
</dbReference>
<dbReference type="RefSeq" id="WP_052767274.1">
    <property type="nucleotide sequence ID" value="NZ_JPLB01000049.1"/>
</dbReference>
<dbReference type="CDD" id="cd03809">
    <property type="entry name" value="GT4_MtfB-like"/>
    <property type="match status" value="2"/>
</dbReference>
<keyword evidence="1" id="KW-0808">Transferase</keyword>
<dbReference type="EMBL" id="CP017480">
    <property type="protein sequence ID" value="APG04450.1"/>
    <property type="molecule type" value="Genomic_DNA"/>
</dbReference>
<feature type="domain" description="Glycosyl transferase family 1" evidence="2">
    <location>
        <begin position="755"/>
        <end position="897"/>
    </location>
</feature>
<evidence type="ECO:0000313" key="5">
    <source>
        <dbReference type="Proteomes" id="UP000182987"/>
    </source>
</evidence>
<dbReference type="SUPFAM" id="SSF53756">
    <property type="entry name" value="UDP-Glycosyltransferase/glycogen phosphorylase"/>
    <property type="match status" value="2"/>
</dbReference>
<dbReference type="GO" id="GO:0016757">
    <property type="term" value="F:glycosyltransferase activity"/>
    <property type="evidence" value="ECO:0007669"/>
    <property type="project" value="InterPro"/>
</dbReference>
<dbReference type="STRING" id="1440763.BJI69_11430"/>
<keyword evidence="5" id="KW-1185">Reference proteome</keyword>
<dbReference type="InterPro" id="IPR001296">
    <property type="entry name" value="Glyco_trans_1"/>
</dbReference>
<dbReference type="InterPro" id="IPR028098">
    <property type="entry name" value="Glyco_trans_4-like_N"/>
</dbReference>
<dbReference type="AlphaFoldDB" id="A0A1L3ETU4"/>
<reference evidence="5" key="1">
    <citation type="submission" date="2016-09" db="EMBL/GenBank/DDBJ databases">
        <authorList>
            <person name="Lysoe E."/>
        </authorList>
    </citation>
    <scope>NUCLEOTIDE SEQUENCE [LARGE SCALE GENOMIC DNA]</scope>
    <source>
        <strain evidence="5">LJ96T</strain>
    </source>
</reference>
<gene>
    <name evidence="4" type="ORF">BJI69_11430</name>
</gene>
<evidence type="ECO:0008006" key="6">
    <source>
        <dbReference type="Google" id="ProtNLM"/>
    </source>
</evidence>
<dbReference type="PANTHER" id="PTHR46401:SF2">
    <property type="entry name" value="GLYCOSYLTRANSFERASE WBBK-RELATED"/>
    <property type="match status" value="1"/>
</dbReference>
<protein>
    <recommendedName>
        <fullName evidence="6">Glycosyl transferase family 1</fullName>
    </recommendedName>
</protein>
<sequence>MKIVIDMQGAQTDSRHRGIGRYCLAVTRAFLELGHPSHDTSLVFNAALDGIDEAVETLAETGKGVRRRAIGPIRNTSSDNHINDTRREAAERVFTHALDVGSPDVVWLSSVVEGFADDALVPYTTPDAFTVATLYDLIPLHDPEYLGHARSRDWYMRRIEVLKHCDLLLAISEWVRADAIERLGIDPERIVAIGAGVEACFAPPVPGIDHATVLRERFGITRSFVMYNGGFDKRKNVIALVEAYAALPATLRSTHVLVVVGRISPVVGERLAEAMAISHLRPDEVIFTGFVSDADLVRLYQTCALFVFPSEREGFGLAPLEAMACGAPAIVNDATSLPEVVGDPEALFDADEPGAMTARMEAVLTHPEIAEGLRRSGLARASHFSWQAVAERAMAAIESRTTVPGPRPRLLADEPPLELPLYRIDATNVGATLPTLRQWPGTVLWSGPLPTEGPQLAGDRYRLGGYAGLASRWNSEDWIALIDQDAIGVLHDDVPKGTALRTQLQRLHRVHPLARQRMVEERIAPSIAPALSDDDLACVADALSRATPGRHARWLVDVTHIASNDLGTGVHRVVRSILREWLRDPPEGVRIEPIAFREGRYHHAHAYACQLLGVDMEGELPDDLVAITGNEVYVGLDWAMESLPSSGPLLRTWRRAGVPMHFVVYDLLPLTMPEAFHAQSRERFATWMTMIADLGDVLHCISRTTATDVATWLATRSSGRVPAIASFELGAESDGERRHGTLDPVLEQAMAASPSLLMVGTVEPRKGHEQVLEAVELLWESGAHLCLVIVGHQGWLVKDLVNRLQQHRENGKRLFWLADADDETLEAVYRQSTALVAASRGEGYGLPLIEAAQRGKPVIARSLPVFREVAGDYPSYFNTDSAEGLATHFARWLVDRPRPGNHPVWRSWKESAASLRQAVEVNSTQSARHRGTINTA</sequence>
<dbReference type="Gene3D" id="3.40.50.2000">
    <property type="entry name" value="Glycogen Phosphorylase B"/>
    <property type="match status" value="3"/>
</dbReference>
<accession>A0A1L3ETU4</accession>
<feature type="domain" description="Glycosyl transferase family 1" evidence="2">
    <location>
        <begin position="222"/>
        <end position="374"/>
    </location>
</feature>
<evidence type="ECO:0000313" key="4">
    <source>
        <dbReference type="EMBL" id="APG04450.1"/>
    </source>
</evidence>
<name>A0A1L3ETU4_9GAMM</name>
<evidence type="ECO:0000259" key="2">
    <source>
        <dbReference type="Pfam" id="PF00534"/>
    </source>
</evidence>